<evidence type="ECO:0000313" key="3">
    <source>
        <dbReference type="Proteomes" id="UP000829685"/>
    </source>
</evidence>
<evidence type="ECO:0000256" key="1">
    <source>
        <dbReference type="SAM" id="MobiDB-lite"/>
    </source>
</evidence>
<keyword evidence="3" id="KW-1185">Reference proteome</keyword>
<organism evidence="2 3">
    <name type="scientific">Neoarthrinium moseri</name>
    <dbReference type="NCBI Taxonomy" id="1658444"/>
    <lineage>
        <taxon>Eukaryota</taxon>
        <taxon>Fungi</taxon>
        <taxon>Dikarya</taxon>
        <taxon>Ascomycota</taxon>
        <taxon>Pezizomycotina</taxon>
        <taxon>Sordariomycetes</taxon>
        <taxon>Xylariomycetidae</taxon>
        <taxon>Amphisphaeriales</taxon>
        <taxon>Apiosporaceae</taxon>
        <taxon>Neoarthrinium</taxon>
    </lineage>
</organism>
<feature type="region of interest" description="Disordered" evidence="1">
    <location>
        <begin position="126"/>
        <end position="150"/>
    </location>
</feature>
<sequence length="150" mass="16227">MRSENGSPVLARILIREFAYQVKGSRGLEYGSQYRHRVTIATQDKAGRSSSAADHCKTPMEPKLQQESVPGYASGLKMTAHPDRARELRCALRRAICPASAARAQHGSVSGAKRMALKTNPILEDDVGVGSPASSARQGRMAHNTAMRLP</sequence>
<proteinExistence type="predicted"/>
<name>A0A9Q0AHJ3_9PEZI</name>
<dbReference type="Proteomes" id="UP000829685">
    <property type="component" value="Unassembled WGS sequence"/>
</dbReference>
<feature type="region of interest" description="Disordered" evidence="1">
    <location>
        <begin position="43"/>
        <end position="76"/>
    </location>
</feature>
<evidence type="ECO:0000313" key="2">
    <source>
        <dbReference type="EMBL" id="KAI1856753.1"/>
    </source>
</evidence>
<protein>
    <submittedName>
        <fullName evidence="2">Uncharacterized protein</fullName>
    </submittedName>
</protein>
<reference evidence="2" key="1">
    <citation type="submission" date="2021-03" db="EMBL/GenBank/DDBJ databases">
        <title>Revisited historic fungal species revealed as producer of novel bioactive compounds through whole genome sequencing and comparative genomics.</title>
        <authorList>
            <person name="Vignolle G.A."/>
            <person name="Hochenegger N."/>
            <person name="Mach R.L."/>
            <person name="Mach-Aigner A.R."/>
            <person name="Javad Rahimi M."/>
            <person name="Salim K.A."/>
            <person name="Chan C.M."/>
            <person name="Lim L.B.L."/>
            <person name="Cai F."/>
            <person name="Druzhinina I.S."/>
            <person name="U'Ren J.M."/>
            <person name="Derntl C."/>
        </authorList>
    </citation>
    <scope>NUCLEOTIDE SEQUENCE</scope>
    <source>
        <strain evidence="2">TUCIM 5799</strain>
    </source>
</reference>
<dbReference type="AlphaFoldDB" id="A0A9Q0AHJ3"/>
<comment type="caution">
    <text evidence="2">The sequence shown here is derived from an EMBL/GenBank/DDBJ whole genome shotgun (WGS) entry which is preliminary data.</text>
</comment>
<dbReference type="EMBL" id="JAFIMR010000042">
    <property type="protein sequence ID" value="KAI1856753.1"/>
    <property type="molecule type" value="Genomic_DNA"/>
</dbReference>
<gene>
    <name evidence="2" type="ORF">JX265_011394</name>
</gene>
<accession>A0A9Q0AHJ3</accession>